<name>A0A7W7W3D6_9ACTN</name>
<evidence type="ECO:0000313" key="2">
    <source>
        <dbReference type="Proteomes" id="UP000523007"/>
    </source>
</evidence>
<accession>A0A7W7W3D6</accession>
<reference evidence="1 2" key="1">
    <citation type="submission" date="2020-08" db="EMBL/GenBank/DDBJ databases">
        <title>Sequencing the genomes of 1000 actinobacteria strains.</title>
        <authorList>
            <person name="Klenk H.-P."/>
        </authorList>
    </citation>
    <scope>NUCLEOTIDE SEQUENCE [LARGE SCALE GENOMIC DNA]</scope>
    <source>
        <strain evidence="1 2">DSM 102030</strain>
    </source>
</reference>
<keyword evidence="2" id="KW-1185">Reference proteome</keyword>
<dbReference type="AlphaFoldDB" id="A0A7W7W3D6"/>
<gene>
    <name evidence="1" type="ORF">F4561_003491</name>
</gene>
<dbReference type="SUPFAM" id="SSF48452">
    <property type="entry name" value="TPR-like"/>
    <property type="match status" value="1"/>
</dbReference>
<dbReference type="Gene3D" id="1.25.40.10">
    <property type="entry name" value="Tetratricopeptide repeat domain"/>
    <property type="match status" value="2"/>
</dbReference>
<sequence length="537" mass="62127">MIARLELIGMEWSREWVAREHDRLLRSCYTLFEEGHYQEGLRLAWAFSAMCQETRSHWRTWEKVVDVQADLAKAARDPVAQGRAMLDGAELCANQGDHDQGMTYARRARWVFGRVDADEVWHARAHRALGINLREQGHLDAALREFDAAAQVFARHDRWWWARVQTHKAEILAYIRPPEERVGLLRSVARAFDELGDTDRRDFARVLLAEALGEEGYALRAWLTLQDLHESFVRKGWDWYVARCLRAMGELDSQVLVEQYELCDLVLNPNRARELRNAVRSDVARETNDSGLLSDETELLAVRRQVRQRYQARIQDLLGAYADQARQEVRKGGSPIQRHGTAQAGDWSVRGRTMLLERALAMFDQMGDPRSANEIRLALGRVLVAERGTKEAATVFKRAVRGFEGLGNHWRKARAQRVMVTELFEELMAKNLARGVPLPPRMAGRLMRQLRDHAQDAFETYSELDNHMGRLRAQVLLARVLWARMADQAEVRGHLDQAEEVAHEHGEERIVEEVRRWRRMFFVDHPGHIARQWPIHG</sequence>
<evidence type="ECO:0000313" key="1">
    <source>
        <dbReference type="EMBL" id="MBB4932671.1"/>
    </source>
</evidence>
<dbReference type="InterPro" id="IPR011990">
    <property type="entry name" value="TPR-like_helical_dom_sf"/>
</dbReference>
<dbReference type="RefSeq" id="WP_184580261.1">
    <property type="nucleotide sequence ID" value="NZ_JACHJT010000001.1"/>
</dbReference>
<protein>
    <submittedName>
        <fullName evidence="1">Tetratricopeptide (TPR) repeat protein</fullName>
    </submittedName>
</protein>
<dbReference type="Proteomes" id="UP000523007">
    <property type="component" value="Unassembled WGS sequence"/>
</dbReference>
<dbReference type="EMBL" id="JACHJT010000001">
    <property type="protein sequence ID" value="MBB4932671.1"/>
    <property type="molecule type" value="Genomic_DNA"/>
</dbReference>
<comment type="caution">
    <text evidence="1">The sequence shown here is derived from an EMBL/GenBank/DDBJ whole genome shotgun (WGS) entry which is preliminary data.</text>
</comment>
<organism evidence="1 2">
    <name type="scientific">Lipingzhangella halophila</name>
    <dbReference type="NCBI Taxonomy" id="1783352"/>
    <lineage>
        <taxon>Bacteria</taxon>
        <taxon>Bacillati</taxon>
        <taxon>Actinomycetota</taxon>
        <taxon>Actinomycetes</taxon>
        <taxon>Streptosporangiales</taxon>
        <taxon>Nocardiopsidaceae</taxon>
        <taxon>Lipingzhangella</taxon>
    </lineage>
</organism>
<proteinExistence type="predicted"/>